<feature type="transmembrane region" description="Helical" evidence="1">
    <location>
        <begin position="102"/>
        <end position="121"/>
    </location>
</feature>
<evidence type="ECO:0000313" key="3">
    <source>
        <dbReference type="Proteomes" id="UP001596989"/>
    </source>
</evidence>
<feature type="transmembrane region" description="Helical" evidence="1">
    <location>
        <begin position="444"/>
        <end position="462"/>
    </location>
</feature>
<dbReference type="EMBL" id="JBHTJZ010000024">
    <property type="protein sequence ID" value="MFD0960752.1"/>
    <property type="molecule type" value="Genomic_DNA"/>
</dbReference>
<comment type="caution">
    <text evidence="2">The sequence shown here is derived from an EMBL/GenBank/DDBJ whole genome shotgun (WGS) entry which is preliminary data.</text>
</comment>
<dbReference type="Proteomes" id="UP001596989">
    <property type="component" value="Unassembled WGS sequence"/>
</dbReference>
<keyword evidence="3" id="KW-1185">Reference proteome</keyword>
<feature type="transmembrane region" description="Helical" evidence="1">
    <location>
        <begin position="226"/>
        <end position="248"/>
    </location>
</feature>
<evidence type="ECO:0000256" key="1">
    <source>
        <dbReference type="SAM" id="Phobius"/>
    </source>
</evidence>
<keyword evidence="1" id="KW-0812">Transmembrane</keyword>
<sequence length="472" mass="53296">MKKYFAIENIYVVAAGCIAVWLLFLDPFIGVADNGDFLRIMGTAGLNYYDAMESYGDRFFSFAHALFAYDDFFRGFYPSTQILLVTIARFAGQLLNGSAFDIRILGFIYMVLLLAAGYIIMKYNKTRCGITAVTLAALMVFLFTDIGYLAYFNTLFGEPVSFVFLLLTIGTGLMLTNVQSPSRKLLVLFFGCALFLVCSKTQNAPLGIGFALIGLRYAWMKEESKWRILGVALAGATVLASVIMYIGAPKDFKHINMYQTVFFGILYDSPDVEGDLEQLGLPTHLSVLAGTNYFQSDTAIPQNDPSLKADFYDRVSHIDVLQFYMKNPSRLIGLLQYAAEHSMNIRPYYLGNYLKSEGEPPGALSYSFSGWSEFKRHWMPNQLWFIAVFFGLYFAVVITEWIRSRETRVRVRIELLALLGLTGIFSFMIPVLGDGRADLSKHLFLFNVVFDMMVAASIVWLVHQIASRLRMR</sequence>
<name>A0ABW3HT91_9BACL</name>
<proteinExistence type="predicted"/>
<evidence type="ECO:0008006" key="4">
    <source>
        <dbReference type="Google" id="ProtNLM"/>
    </source>
</evidence>
<feature type="transmembrane region" description="Helical" evidence="1">
    <location>
        <begin position="383"/>
        <end position="403"/>
    </location>
</feature>
<feature type="transmembrane region" description="Helical" evidence="1">
    <location>
        <begin position="156"/>
        <end position="175"/>
    </location>
</feature>
<feature type="transmembrane region" description="Helical" evidence="1">
    <location>
        <begin position="415"/>
        <end position="432"/>
    </location>
</feature>
<gene>
    <name evidence="2" type="ORF">ACFQ2I_15285</name>
</gene>
<organism evidence="2 3">
    <name type="scientific">Paenibacillus chungangensis</name>
    <dbReference type="NCBI Taxonomy" id="696535"/>
    <lineage>
        <taxon>Bacteria</taxon>
        <taxon>Bacillati</taxon>
        <taxon>Bacillota</taxon>
        <taxon>Bacilli</taxon>
        <taxon>Bacillales</taxon>
        <taxon>Paenibacillaceae</taxon>
        <taxon>Paenibacillus</taxon>
    </lineage>
</organism>
<keyword evidence="1" id="KW-0472">Membrane</keyword>
<dbReference type="RefSeq" id="WP_377565483.1">
    <property type="nucleotide sequence ID" value="NZ_JBHTJZ010000024.1"/>
</dbReference>
<accession>A0ABW3HT91</accession>
<evidence type="ECO:0000313" key="2">
    <source>
        <dbReference type="EMBL" id="MFD0960752.1"/>
    </source>
</evidence>
<feature type="transmembrane region" description="Helical" evidence="1">
    <location>
        <begin position="12"/>
        <end position="32"/>
    </location>
</feature>
<protein>
    <recommendedName>
        <fullName evidence="4">Glycosyltransferase RgtA/B/C/D-like domain-containing protein</fullName>
    </recommendedName>
</protein>
<reference evidence="3" key="1">
    <citation type="journal article" date="2019" name="Int. J. Syst. Evol. Microbiol.">
        <title>The Global Catalogue of Microorganisms (GCM) 10K type strain sequencing project: providing services to taxonomists for standard genome sequencing and annotation.</title>
        <authorList>
            <consortium name="The Broad Institute Genomics Platform"/>
            <consortium name="The Broad Institute Genome Sequencing Center for Infectious Disease"/>
            <person name="Wu L."/>
            <person name="Ma J."/>
        </authorList>
    </citation>
    <scope>NUCLEOTIDE SEQUENCE [LARGE SCALE GENOMIC DNA]</scope>
    <source>
        <strain evidence="3">CCUG 59129</strain>
    </source>
</reference>
<keyword evidence="1" id="KW-1133">Transmembrane helix</keyword>
<feature type="transmembrane region" description="Helical" evidence="1">
    <location>
        <begin position="128"/>
        <end position="150"/>
    </location>
</feature>